<dbReference type="CDD" id="cd16917">
    <property type="entry name" value="HATPase_UhpB-NarQ-NarX-like"/>
    <property type="match status" value="1"/>
</dbReference>
<evidence type="ECO:0000256" key="4">
    <source>
        <dbReference type="ARBA" id="ARBA00004651"/>
    </source>
</evidence>
<dbReference type="EC" id="2.7.13.3" evidence="5"/>
<evidence type="ECO:0000256" key="10">
    <source>
        <dbReference type="ARBA" id="ARBA00022679"/>
    </source>
</evidence>
<dbReference type="PRINTS" id="PR00344">
    <property type="entry name" value="BCTRLSENSOR"/>
</dbReference>
<keyword evidence="17" id="KW-0411">Iron-sulfur</keyword>
<evidence type="ECO:0000256" key="9">
    <source>
        <dbReference type="ARBA" id="ARBA00022490"/>
    </source>
</evidence>
<evidence type="ECO:0000256" key="1">
    <source>
        <dbReference type="ARBA" id="ARBA00000085"/>
    </source>
</evidence>
<dbReference type="Gene3D" id="1.20.5.1930">
    <property type="match status" value="1"/>
</dbReference>
<dbReference type="GO" id="GO:0051539">
    <property type="term" value="F:4 iron, 4 sulfur cluster binding"/>
    <property type="evidence" value="ECO:0007669"/>
    <property type="project" value="UniProtKB-KW"/>
</dbReference>
<comment type="caution">
    <text evidence="22">The sequence shown here is derived from an EMBL/GenBank/DDBJ whole genome shotgun (WGS) entry which is preliminary data.</text>
</comment>
<keyword evidence="20" id="KW-0472">Membrane</keyword>
<evidence type="ECO:0000313" key="23">
    <source>
        <dbReference type="Proteomes" id="UP000273807"/>
    </source>
</evidence>
<protein>
    <recommendedName>
        <fullName evidence="6">Oxygen sensor histidine kinase NreB</fullName>
        <ecNumber evidence="5">2.7.13.3</ecNumber>
    </recommendedName>
    <alternativeName>
        <fullName evidence="19">Nitrogen regulation protein B</fullName>
    </alternativeName>
</protein>
<evidence type="ECO:0000256" key="15">
    <source>
        <dbReference type="ARBA" id="ARBA00023004"/>
    </source>
</evidence>
<evidence type="ECO:0000256" key="18">
    <source>
        <dbReference type="ARBA" id="ARBA00024827"/>
    </source>
</evidence>
<evidence type="ECO:0000256" key="17">
    <source>
        <dbReference type="ARBA" id="ARBA00023014"/>
    </source>
</evidence>
<dbReference type="RefSeq" id="WP_123256020.1">
    <property type="nucleotide sequence ID" value="NZ_RBED01000114.1"/>
</dbReference>
<dbReference type="GO" id="GO:0005886">
    <property type="term" value="C:plasma membrane"/>
    <property type="evidence" value="ECO:0007669"/>
    <property type="project" value="UniProtKB-SubCell"/>
</dbReference>
<dbReference type="InterPro" id="IPR036890">
    <property type="entry name" value="HATPase_C_sf"/>
</dbReference>
<reference evidence="22 23" key="1">
    <citation type="submission" date="2018-10" db="EMBL/GenBank/DDBJ databases">
        <title>Genome sequencing of Arthrobacter oryzae TNB02.</title>
        <authorList>
            <person name="Cho Y.-J."/>
            <person name="Cho A."/>
            <person name="Kim O.-S."/>
        </authorList>
    </citation>
    <scope>NUCLEOTIDE SEQUENCE [LARGE SCALE GENOMIC DNA]</scope>
    <source>
        <strain evidence="22 23">TNB02</strain>
    </source>
</reference>
<dbReference type="InterPro" id="IPR003594">
    <property type="entry name" value="HATPase_dom"/>
</dbReference>
<comment type="function">
    <text evidence="18">Member of the two-component regulatory system NreB/NreC involved in the control of dissimilatory nitrate/nitrite reduction in response to oxygen. NreB functions as a direct oxygen sensor histidine kinase which is autophosphorylated, in the absence of oxygen, probably at the conserved histidine residue, and transfers its phosphate group probably to a conserved aspartate residue of NreC. NreB/NreC activates the expression of the nitrate (narGHJI) and nitrite (nir) reductase operons, as well as the putative nitrate transporter gene narT.</text>
</comment>
<dbReference type="InterPro" id="IPR029151">
    <property type="entry name" value="Sensor-like_sf"/>
</dbReference>
<keyword evidence="14 20" id="KW-1133">Transmembrane helix</keyword>
<keyword evidence="11 20" id="KW-0812">Transmembrane</keyword>
<proteinExistence type="predicted"/>
<keyword evidence="15" id="KW-0408">Iron</keyword>
<accession>A0A3N0BSH2</accession>
<comment type="subcellular location">
    <subcellularLocation>
        <location evidence="4">Cell membrane</location>
        <topology evidence="4">Multi-pass membrane protein</topology>
    </subcellularLocation>
    <subcellularLocation>
        <location evidence="3">Cytoplasm</location>
    </subcellularLocation>
</comment>
<keyword evidence="16" id="KW-0902">Two-component regulatory system</keyword>
<feature type="transmembrane region" description="Helical" evidence="20">
    <location>
        <begin position="31"/>
        <end position="50"/>
    </location>
</feature>
<dbReference type="SUPFAM" id="SSF55874">
    <property type="entry name" value="ATPase domain of HSP90 chaperone/DNA topoisomerase II/histidine kinase"/>
    <property type="match status" value="1"/>
</dbReference>
<evidence type="ECO:0000256" key="3">
    <source>
        <dbReference type="ARBA" id="ARBA00004496"/>
    </source>
</evidence>
<evidence type="ECO:0000256" key="20">
    <source>
        <dbReference type="SAM" id="Phobius"/>
    </source>
</evidence>
<evidence type="ECO:0000256" key="13">
    <source>
        <dbReference type="ARBA" id="ARBA00022777"/>
    </source>
</evidence>
<dbReference type="Gene3D" id="3.30.565.10">
    <property type="entry name" value="Histidine kinase-like ATPase, C-terminal domain"/>
    <property type="match status" value="1"/>
</dbReference>
<keyword evidence="12" id="KW-0479">Metal-binding</keyword>
<organism evidence="22 23">
    <name type="scientific">Arthrobacter oryzae</name>
    <dbReference type="NCBI Taxonomy" id="409290"/>
    <lineage>
        <taxon>Bacteria</taxon>
        <taxon>Bacillati</taxon>
        <taxon>Actinomycetota</taxon>
        <taxon>Actinomycetes</taxon>
        <taxon>Micrococcales</taxon>
        <taxon>Micrococcaceae</taxon>
        <taxon>Arthrobacter</taxon>
    </lineage>
</organism>
<dbReference type="OrthoDB" id="144293at2"/>
<evidence type="ECO:0000256" key="5">
    <source>
        <dbReference type="ARBA" id="ARBA00012438"/>
    </source>
</evidence>
<evidence type="ECO:0000259" key="21">
    <source>
        <dbReference type="PROSITE" id="PS50109"/>
    </source>
</evidence>
<comment type="catalytic activity">
    <reaction evidence="1">
        <text>ATP + protein L-histidine = ADP + protein N-phospho-L-histidine.</text>
        <dbReference type="EC" id="2.7.13.3"/>
    </reaction>
</comment>
<dbReference type="InterPro" id="IPR050482">
    <property type="entry name" value="Sensor_HK_TwoCompSys"/>
</dbReference>
<dbReference type="InterPro" id="IPR011712">
    <property type="entry name" value="Sig_transdc_His_kin_sub3_dim/P"/>
</dbReference>
<feature type="domain" description="Histidine kinase" evidence="21">
    <location>
        <begin position="258"/>
        <end position="441"/>
    </location>
</feature>
<evidence type="ECO:0000256" key="6">
    <source>
        <dbReference type="ARBA" id="ARBA00017322"/>
    </source>
</evidence>
<dbReference type="GO" id="GO:0005737">
    <property type="term" value="C:cytoplasm"/>
    <property type="evidence" value="ECO:0007669"/>
    <property type="project" value="UniProtKB-SubCell"/>
</dbReference>
<evidence type="ECO:0000256" key="11">
    <source>
        <dbReference type="ARBA" id="ARBA00022692"/>
    </source>
</evidence>
<evidence type="ECO:0000256" key="7">
    <source>
        <dbReference type="ARBA" id="ARBA00022475"/>
    </source>
</evidence>
<gene>
    <name evidence="22" type="ORF">D7003_13885</name>
</gene>
<dbReference type="InterPro" id="IPR004358">
    <property type="entry name" value="Sig_transdc_His_kin-like_C"/>
</dbReference>
<dbReference type="PROSITE" id="PS50109">
    <property type="entry name" value="HIS_KIN"/>
    <property type="match status" value="1"/>
</dbReference>
<evidence type="ECO:0000256" key="14">
    <source>
        <dbReference type="ARBA" id="ARBA00022989"/>
    </source>
</evidence>
<dbReference type="Pfam" id="PF07730">
    <property type="entry name" value="HisKA_3"/>
    <property type="match status" value="1"/>
</dbReference>
<evidence type="ECO:0000256" key="8">
    <source>
        <dbReference type="ARBA" id="ARBA00022485"/>
    </source>
</evidence>
<keyword evidence="23" id="KW-1185">Reference proteome</keyword>
<keyword evidence="13 22" id="KW-0418">Kinase</keyword>
<sequence length="449" mass="48926">MSRPSETDDISFSRDAEAAERLQIRTAVGKFLIMGFIALLIVATPVAFWIRSAAERHALDNAILHTQMVADLAIGPLVSKALLAGDSAALAGVDRAVKRWREDTSVLRIKVWDAEGRVVYSDVHSLVGQRFDLPEWGHALLAGAPGTATLEQQQELENEYESASGELVEVYVSSVAADGTRLIFEAYYDDGPVRGEQQDVLYSMIPPFLLALSALQLAQLPPAIRLARRIQYHQAVRNRLLQRALEASDLERRKIARDLHDEVIQDLSGLGFALESEELHGPVDQRPVFRRARSMLQGSVRALRAMTSELYPPDLDQLGLKTSLERLAEPHQERGLAVRLVIPEDAPLERGSSALLYRVAREALSNSAKHSGATAVVLTLRTDHQGPEISISDNGAGFDRTQLLPGGHLGLRILEDTVREAGGALEIRSAPGAGTTVTARLLPGFAASS</sequence>
<dbReference type="GO" id="GO:0046872">
    <property type="term" value="F:metal ion binding"/>
    <property type="evidence" value="ECO:0007669"/>
    <property type="project" value="UniProtKB-KW"/>
</dbReference>
<dbReference type="GO" id="GO:0046983">
    <property type="term" value="F:protein dimerization activity"/>
    <property type="evidence" value="ECO:0007669"/>
    <property type="project" value="InterPro"/>
</dbReference>
<evidence type="ECO:0000256" key="12">
    <source>
        <dbReference type="ARBA" id="ARBA00022723"/>
    </source>
</evidence>
<dbReference type="InterPro" id="IPR005467">
    <property type="entry name" value="His_kinase_dom"/>
</dbReference>
<dbReference type="GO" id="GO:0000155">
    <property type="term" value="F:phosphorelay sensor kinase activity"/>
    <property type="evidence" value="ECO:0007669"/>
    <property type="project" value="InterPro"/>
</dbReference>
<comment type="cofactor">
    <cofactor evidence="2">
        <name>[4Fe-4S] cluster</name>
        <dbReference type="ChEBI" id="CHEBI:49883"/>
    </cofactor>
</comment>
<keyword evidence="8" id="KW-0004">4Fe-4S</keyword>
<dbReference type="PANTHER" id="PTHR24421">
    <property type="entry name" value="NITRATE/NITRITE SENSOR PROTEIN NARX-RELATED"/>
    <property type="match status" value="1"/>
</dbReference>
<evidence type="ECO:0000256" key="19">
    <source>
        <dbReference type="ARBA" id="ARBA00030800"/>
    </source>
</evidence>
<dbReference type="Proteomes" id="UP000273807">
    <property type="component" value="Unassembled WGS sequence"/>
</dbReference>
<dbReference type="SMART" id="SM00387">
    <property type="entry name" value="HATPase_c"/>
    <property type="match status" value="1"/>
</dbReference>
<evidence type="ECO:0000256" key="2">
    <source>
        <dbReference type="ARBA" id="ARBA00001966"/>
    </source>
</evidence>
<evidence type="ECO:0000313" key="22">
    <source>
        <dbReference type="EMBL" id="RNL52023.1"/>
    </source>
</evidence>
<evidence type="ECO:0000256" key="16">
    <source>
        <dbReference type="ARBA" id="ARBA00023012"/>
    </source>
</evidence>
<dbReference type="AlphaFoldDB" id="A0A3N0BSH2"/>
<keyword evidence="7" id="KW-1003">Cell membrane</keyword>
<name>A0A3N0BSH2_9MICC</name>
<dbReference type="Pfam" id="PF02518">
    <property type="entry name" value="HATPase_c"/>
    <property type="match status" value="1"/>
</dbReference>
<keyword evidence="9" id="KW-0963">Cytoplasm</keyword>
<keyword evidence="10" id="KW-0808">Transferase</keyword>
<dbReference type="EMBL" id="RBED01000114">
    <property type="protein sequence ID" value="RNL52023.1"/>
    <property type="molecule type" value="Genomic_DNA"/>
</dbReference>
<dbReference type="SUPFAM" id="SSF103190">
    <property type="entry name" value="Sensory domain-like"/>
    <property type="match status" value="1"/>
</dbReference>